<feature type="domain" description="Amidohydrolase 3" evidence="3">
    <location>
        <begin position="391"/>
        <end position="499"/>
    </location>
</feature>
<dbReference type="Gene3D" id="3.20.20.140">
    <property type="entry name" value="Metal-dependent hydrolases"/>
    <property type="match status" value="1"/>
</dbReference>
<dbReference type="STRING" id="530564.Psta_1927"/>
<dbReference type="PANTHER" id="PTHR11113:SF14">
    <property type="entry name" value="N-ACETYLGLUCOSAMINE-6-PHOSPHATE DEACETYLASE"/>
    <property type="match status" value="1"/>
</dbReference>
<dbReference type="InterPro" id="IPR011059">
    <property type="entry name" value="Metal-dep_hydrolase_composite"/>
</dbReference>
<dbReference type="Pfam" id="PF07969">
    <property type="entry name" value="Amidohydro_3"/>
    <property type="match status" value="2"/>
</dbReference>
<evidence type="ECO:0000256" key="1">
    <source>
        <dbReference type="ARBA" id="ARBA00010716"/>
    </source>
</evidence>
<dbReference type="Gene3D" id="2.30.40.10">
    <property type="entry name" value="Urease, subunit C, domain 1"/>
    <property type="match status" value="1"/>
</dbReference>
<dbReference type="eggNOG" id="COG3653">
    <property type="taxonomic scope" value="Bacteria"/>
</dbReference>
<keyword evidence="5" id="KW-1185">Reference proteome</keyword>
<protein>
    <submittedName>
        <fullName evidence="4">N-acyl-D-amino-acid deacylase</fullName>
        <ecNumber evidence="4">3.5.1.81</ecNumber>
    </submittedName>
</protein>
<organism evidence="4 5">
    <name type="scientific">Pirellula staleyi (strain ATCC 27377 / DSM 6068 / ICPB 4128)</name>
    <name type="common">Pirella staleyi</name>
    <dbReference type="NCBI Taxonomy" id="530564"/>
    <lineage>
        <taxon>Bacteria</taxon>
        <taxon>Pseudomonadati</taxon>
        <taxon>Planctomycetota</taxon>
        <taxon>Planctomycetia</taxon>
        <taxon>Pirellulales</taxon>
        <taxon>Pirellulaceae</taxon>
        <taxon>Pirellula</taxon>
    </lineage>
</organism>
<dbReference type="GO" id="GO:0047420">
    <property type="term" value="F:N-acyl-D-amino-acid deacylase activity"/>
    <property type="evidence" value="ECO:0007669"/>
    <property type="project" value="UniProtKB-EC"/>
</dbReference>
<dbReference type="SUPFAM" id="SSF51556">
    <property type="entry name" value="Metallo-dependent hydrolases"/>
    <property type="match status" value="1"/>
</dbReference>
<dbReference type="KEGG" id="psl:Psta_1927"/>
<dbReference type="Proteomes" id="UP000001887">
    <property type="component" value="Chromosome"/>
</dbReference>
<sequence length="522" mass="58349">MFDLLFRGGMVLDGSGGPSLRADVGVLGDQITAVGDLSHASATRVVDVSGRVIAPGFIDVHNHSEGWLLSHKNFWPKTSQGFTTEVLMADGISYAPVDRHNWREWIYYLRSLNGLRYEQYQGWQSIADYLSLLDRRTAQNVIAHVPYANCRVLAQGWGRHAPDDFQMRQIRNEIRLGMEQGCVGLSTGMDYVGECFASTDELVEACKVIAPYQGLYVTHVRYKMGLLPAFREAVEIGRRSGARVHISHLKATSTQDVDEVLAFCDWASREVDFSFDVYPYQRGSTMLNYLLPYEVWDDGPLAVLSKLGKSEVLERFRIALAQSGTPIERYTIAWTNTWDNSTHHGKLLSEYVEEMGRSPEEALYHLLLEENLATLLVIDSGDDQLIEPILQHPKFMLGSDGIYFPDSVVHPRVYGSTGRLLGPCVREKRLFTLADAVYKMTLAPARRFGLAGRGQIAEGCFADLVIFDPDSVGDLATYDQPHQVCTGIEQVVVNGVVIVDNSQPVHFLGEELPGRVLKYQPV</sequence>
<name>D2R0K3_PIRSD</name>
<dbReference type="HOGENOM" id="CLU_016107_2_1_0"/>
<keyword evidence="2 4" id="KW-0378">Hydrolase</keyword>
<gene>
    <name evidence="4" type="ordered locus">Psta_1927</name>
</gene>
<dbReference type="InterPro" id="IPR032466">
    <property type="entry name" value="Metal_Hydrolase"/>
</dbReference>
<evidence type="ECO:0000313" key="4">
    <source>
        <dbReference type="EMBL" id="ADB16601.1"/>
    </source>
</evidence>
<dbReference type="EC" id="3.5.1.81" evidence="4"/>
<dbReference type="GO" id="GO:0008448">
    <property type="term" value="F:N-acetylglucosamine-6-phosphate deacetylase activity"/>
    <property type="evidence" value="ECO:0007669"/>
    <property type="project" value="TreeGrafter"/>
</dbReference>
<feature type="domain" description="Amidohydrolase 3" evidence="3">
    <location>
        <begin position="44"/>
        <end position="188"/>
    </location>
</feature>
<evidence type="ECO:0000259" key="3">
    <source>
        <dbReference type="Pfam" id="PF07969"/>
    </source>
</evidence>
<dbReference type="SUPFAM" id="SSF51338">
    <property type="entry name" value="Composite domain of metallo-dependent hydrolases"/>
    <property type="match status" value="1"/>
</dbReference>
<proteinExistence type="inferred from homology"/>
<dbReference type="InterPro" id="IPR013108">
    <property type="entry name" value="Amidohydro_3"/>
</dbReference>
<dbReference type="EMBL" id="CP001848">
    <property type="protein sequence ID" value="ADB16601.1"/>
    <property type="molecule type" value="Genomic_DNA"/>
</dbReference>
<evidence type="ECO:0000313" key="5">
    <source>
        <dbReference type="Proteomes" id="UP000001887"/>
    </source>
</evidence>
<reference evidence="4 5" key="1">
    <citation type="journal article" date="2009" name="Stand. Genomic Sci.">
        <title>Complete genome sequence of Pirellula staleyi type strain (ATCC 27377).</title>
        <authorList>
            <person name="Clum A."/>
            <person name="Tindall B.J."/>
            <person name="Sikorski J."/>
            <person name="Ivanova N."/>
            <person name="Mavrommatis K."/>
            <person name="Lucas S."/>
            <person name="Glavina del Rio T."/>
            <person name="Nolan M."/>
            <person name="Chen F."/>
            <person name="Tice H."/>
            <person name="Pitluck S."/>
            <person name="Cheng J.F."/>
            <person name="Chertkov O."/>
            <person name="Brettin T."/>
            <person name="Han C."/>
            <person name="Detter J.C."/>
            <person name="Kuske C."/>
            <person name="Bruce D."/>
            <person name="Goodwin L."/>
            <person name="Ovchinikova G."/>
            <person name="Pati A."/>
            <person name="Mikhailova N."/>
            <person name="Chen A."/>
            <person name="Palaniappan K."/>
            <person name="Land M."/>
            <person name="Hauser L."/>
            <person name="Chang Y.J."/>
            <person name="Jeffries C.D."/>
            <person name="Chain P."/>
            <person name="Rohde M."/>
            <person name="Goker M."/>
            <person name="Bristow J."/>
            <person name="Eisen J.A."/>
            <person name="Markowitz V."/>
            <person name="Hugenholtz P."/>
            <person name="Kyrpides N.C."/>
            <person name="Klenk H.P."/>
            <person name="Lapidus A."/>
        </authorList>
    </citation>
    <scope>NUCLEOTIDE SEQUENCE [LARGE SCALE GENOMIC DNA]</scope>
    <source>
        <strain evidence="5">ATCC 27377 / DSM 6068 / ICPB 4128</strain>
    </source>
</reference>
<accession>D2R0K3</accession>
<dbReference type="InterPro" id="IPR023100">
    <property type="entry name" value="D-aminoacylase_insert_dom_sf"/>
</dbReference>
<evidence type="ECO:0000256" key="2">
    <source>
        <dbReference type="ARBA" id="ARBA00022801"/>
    </source>
</evidence>
<dbReference type="PANTHER" id="PTHR11113">
    <property type="entry name" value="N-ACETYLGLUCOSAMINE-6-PHOSPHATE DEACETYLASE"/>
    <property type="match status" value="1"/>
</dbReference>
<dbReference type="Gene3D" id="3.30.1490.130">
    <property type="entry name" value="D-aminoacylase. Domain 3"/>
    <property type="match status" value="1"/>
</dbReference>
<dbReference type="GO" id="GO:0006046">
    <property type="term" value="P:N-acetylglucosamine catabolic process"/>
    <property type="evidence" value="ECO:0007669"/>
    <property type="project" value="TreeGrafter"/>
</dbReference>
<dbReference type="AlphaFoldDB" id="D2R0K3"/>
<comment type="similarity">
    <text evidence="1">Belongs to the metallo-dependent hydrolases superfamily. NagA family.</text>
</comment>